<keyword evidence="1" id="KW-0732">Signal</keyword>
<gene>
    <name evidence="2" type="ORF">GCM10011613_36140</name>
</gene>
<evidence type="ECO:0000256" key="1">
    <source>
        <dbReference type="SAM" id="SignalP"/>
    </source>
</evidence>
<comment type="caution">
    <text evidence="2">The sequence shown here is derived from an EMBL/GenBank/DDBJ whole genome shotgun (WGS) entry which is preliminary data.</text>
</comment>
<dbReference type="Proteomes" id="UP000619761">
    <property type="component" value="Unassembled WGS sequence"/>
</dbReference>
<evidence type="ECO:0000313" key="2">
    <source>
        <dbReference type="EMBL" id="GGY87888.1"/>
    </source>
</evidence>
<dbReference type="PROSITE" id="PS51257">
    <property type="entry name" value="PROKAR_LIPOPROTEIN"/>
    <property type="match status" value="1"/>
</dbReference>
<proteinExistence type="predicted"/>
<dbReference type="Pfam" id="PF13385">
    <property type="entry name" value="Laminin_G_3"/>
    <property type="match status" value="1"/>
</dbReference>
<sequence>MIKLTRKLIALPFALPLAFSASLLVMTGCGSGSSAKTTTNPDTSNGNTGTETFTYKGQKPAGTPDVLKFQTNLWINIAREDRCGGCHNATGQAPRFARADDINLAYDEMISNGLVSLSNPSQSHIVEKVSKGHNCWLKDSVACGDTITTWITNWAGPSETKANDVTLIAPAEKDVVNSKNFPKDPNDPQNPDNFAKTVYPVLTEYCSRCHSETALTKQQPYFAQFDGQIKPGDANYQSIYNANLAIAYAAAKTKIRLDNPAQSRLVQRLRSDFHNCWSDCAANSATMEAKIAAFSNSLKPIEVDSSLVISKTVGLGDAFVLTSGGRIDTNLIAKYEFKSGKGSIAYDTSGVEPAANLNIMGNVGWSSAWGIKIKDTGRAQATTATSRKFFDLIRGSGEYSIEAWVIPDNVTQGTNDNNPARIVTYSGSAIDRNFTLGQYEYNYSFLNRTDKSDGNGLRELHTADAAQRLQATLQHVVVTYDQTNGRRIYVNGEFTGDADPSKGAVLKDWDSSYALALGNEVSGDTKTQWQGSIRFLGIHKRAMTAADIKANYKVGVGAKYLLLFNISSLIGTPDSFLVFEVQQFDDYGYLFANPFFTNLKGTAINSDIPLKGIHIGINGEEAATGQVFANLNTSLNSNAMVNGRQTLSTLGTVVEIKGGPDQDQFFLTFDQIGSKTYARTAPTPPPAATPADIEGQPLIGLRRFAEINASLSTLTGIPQSNASVKTTYGKVQQQLPTLANLDGFLAAQQMGITQLTVAYCNALVGSSSAPNAIRDSYFAGFNFGAPASSAFSASGRSQIIDPLLKRLLAAEIGGTALNTQADPALLRTELNRLIDTMTACGSGCAADRTLTTVKATCSAALGSAVMLLQ</sequence>
<dbReference type="RefSeq" id="WP_189421251.1">
    <property type="nucleotide sequence ID" value="NZ_BMYZ01000005.1"/>
</dbReference>
<protein>
    <recommendedName>
        <fullName evidence="4">ATPase</fullName>
    </recommendedName>
</protein>
<dbReference type="EMBL" id="BMYZ01000005">
    <property type="protein sequence ID" value="GGY87888.1"/>
    <property type="molecule type" value="Genomic_DNA"/>
</dbReference>
<dbReference type="Gene3D" id="2.60.120.200">
    <property type="match status" value="1"/>
</dbReference>
<evidence type="ECO:0000313" key="3">
    <source>
        <dbReference type="Proteomes" id="UP000619761"/>
    </source>
</evidence>
<reference evidence="3" key="1">
    <citation type="journal article" date="2019" name="Int. J. Syst. Evol. Microbiol.">
        <title>The Global Catalogue of Microorganisms (GCM) 10K type strain sequencing project: providing services to taxonomists for standard genome sequencing and annotation.</title>
        <authorList>
            <consortium name="The Broad Institute Genomics Platform"/>
            <consortium name="The Broad Institute Genome Sequencing Center for Infectious Disease"/>
            <person name="Wu L."/>
            <person name="Ma J."/>
        </authorList>
    </citation>
    <scope>NUCLEOTIDE SEQUENCE [LARGE SCALE GENOMIC DNA]</scope>
    <source>
        <strain evidence="3">KCTC 32239</strain>
    </source>
</reference>
<keyword evidence="3" id="KW-1185">Reference proteome</keyword>
<name>A0ABQ3BAC9_9GAMM</name>
<dbReference type="InterPro" id="IPR013320">
    <property type="entry name" value="ConA-like_dom_sf"/>
</dbReference>
<dbReference type="SUPFAM" id="SSF49899">
    <property type="entry name" value="Concanavalin A-like lectins/glucanases"/>
    <property type="match status" value="1"/>
</dbReference>
<feature type="chain" id="PRO_5045944580" description="ATPase" evidence="1">
    <location>
        <begin position="24"/>
        <end position="869"/>
    </location>
</feature>
<evidence type="ECO:0008006" key="4">
    <source>
        <dbReference type="Google" id="ProtNLM"/>
    </source>
</evidence>
<accession>A0ABQ3BAC9</accession>
<feature type="signal peptide" evidence="1">
    <location>
        <begin position="1"/>
        <end position="23"/>
    </location>
</feature>
<organism evidence="2 3">
    <name type="scientific">Cellvibrio zantedeschiae</name>
    <dbReference type="NCBI Taxonomy" id="1237077"/>
    <lineage>
        <taxon>Bacteria</taxon>
        <taxon>Pseudomonadati</taxon>
        <taxon>Pseudomonadota</taxon>
        <taxon>Gammaproteobacteria</taxon>
        <taxon>Cellvibrionales</taxon>
        <taxon>Cellvibrionaceae</taxon>
        <taxon>Cellvibrio</taxon>
    </lineage>
</organism>